<dbReference type="InterPro" id="IPR004107">
    <property type="entry name" value="Integrase_SAM-like_N"/>
</dbReference>
<evidence type="ECO:0000259" key="4">
    <source>
        <dbReference type="PROSITE" id="PS51900"/>
    </source>
</evidence>
<keyword evidence="6" id="KW-1185">Reference proteome</keyword>
<protein>
    <submittedName>
        <fullName evidence="5">Phage integrase N-terminal SAM-like domain-containing protein</fullName>
    </submittedName>
</protein>
<dbReference type="PROSITE" id="PS51900">
    <property type="entry name" value="CB"/>
    <property type="match status" value="1"/>
</dbReference>
<proteinExistence type="predicted"/>
<sequence length="112" mass="13160">MAKSVLLNKMRTEIRRQNYSYRTEQAYTKWIVRFVRYHQLKHPLSMGEEEVETYLNYLANERKVSAATQNEALSAILFLYEKVLKRPLGEGMEFRNILNSQKGLGIFNQGAK</sequence>
<evidence type="ECO:0000256" key="2">
    <source>
        <dbReference type="ARBA" id="ARBA00023125"/>
    </source>
</evidence>
<organism evidence="5 6">
    <name type="scientific">Fodinibius salicampi</name>
    <dbReference type="NCBI Taxonomy" id="1920655"/>
    <lineage>
        <taxon>Bacteria</taxon>
        <taxon>Pseudomonadati</taxon>
        <taxon>Balneolota</taxon>
        <taxon>Balneolia</taxon>
        <taxon>Balneolales</taxon>
        <taxon>Balneolaceae</taxon>
        <taxon>Fodinibius</taxon>
    </lineage>
</organism>
<comment type="caution">
    <text evidence="5">The sequence shown here is derived from an EMBL/GenBank/DDBJ whole genome shotgun (WGS) entry which is preliminary data.</text>
</comment>
<dbReference type="Pfam" id="PF13495">
    <property type="entry name" value="Phage_int_SAM_4"/>
    <property type="match status" value="1"/>
</dbReference>
<dbReference type="SUPFAM" id="SSF47823">
    <property type="entry name" value="lambda integrase-like, N-terminal domain"/>
    <property type="match status" value="1"/>
</dbReference>
<dbReference type="EMBL" id="JAJNDC010000001">
    <property type="protein sequence ID" value="MCW9711838.1"/>
    <property type="molecule type" value="Genomic_DNA"/>
</dbReference>
<reference evidence="5 6" key="1">
    <citation type="submission" date="2021-11" db="EMBL/GenBank/DDBJ databases">
        <title>Aliifidinibius sp. nov., a new bacterium isolated from saline soil.</title>
        <authorList>
            <person name="Galisteo C."/>
            <person name="De La Haba R."/>
            <person name="Sanchez-Porro C."/>
            <person name="Ventosa A."/>
        </authorList>
    </citation>
    <scope>NUCLEOTIDE SEQUENCE [LARGE SCALE GENOMIC DNA]</scope>
    <source>
        <strain evidence="5 6">KACC 190600</strain>
    </source>
</reference>
<name>A0ABT3PVI0_9BACT</name>
<accession>A0ABT3PVI0</accession>
<evidence type="ECO:0000256" key="1">
    <source>
        <dbReference type="ARBA" id="ARBA00022908"/>
    </source>
</evidence>
<evidence type="ECO:0000256" key="3">
    <source>
        <dbReference type="PROSITE-ProRule" id="PRU01248"/>
    </source>
</evidence>
<keyword evidence="2 3" id="KW-0238">DNA-binding</keyword>
<gene>
    <name evidence="5" type="ORF">LQ318_02875</name>
</gene>
<dbReference type="Gene3D" id="1.10.150.130">
    <property type="match status" value="1"/>
</dbReference>
<dbReference type="Proteomes" id="UP001207337">
    <property type="component" value="Unassembled WGS sequence"/>
</dbReference>
<keyword evidence="1" id="KW-0229">DNA integration</keyword>
<dbReference type="RefSeq" id="WP_265787362.1">
    <property type="nucleotide sequence ID" value="NZ_BAABRS010000001.1"/>
</dbReference>
<feature type="domain" description="Core-binding (CB)" evidence="4">
    <location>
        <begin position="1"/>
        <end position="84"/>
    </location>
</feature>
<dbReference type="InterPro" id="IPR044068">
    <property type="entry name" value="CB"/>
</dbReference>
<evidence type="ECO:0000313" key="5">
    <source>
        <dbReference type="EMBL" id="MCW9711838.1"/>
    </source>
</evidence>
<dbReference type="InterPro" id="IPR010998">
    <property type="entry name" value="Integrase_recombinase_N"/>
</dbReference>
<evidence type="ECO:0000313" key="6">
    <source>
        <dbReference type="Proteomes" id="UP001207337"/>
    </source>
</evidence>